<dbReference type="InterPro" id="IPR011711">
    <property type="entry name" value="GntR_C"/>
</dbReference>
<dbReference type="GO" id="GO:0003700">
    <property type="term" value="F:DNA-binding transcription factor activity"/>
    <property type="evidence" value="ECO:0007669"/>
    <property type="project" value="InterPro"/>
</dbReference>
<dbReference type="SUPFAM" id="SSF48008">
    <property type="entry name" value="GntR ligand-binding domain-like"/>
    <property type="match status" value="1"/>
</dbReference>
<dbReference type="PANTHER" id="PTHR43537">
    <property type="entry name" value="TRANSCRIPTIONAL REGULATOR, GNTR FAMILY"/>
    <property type="match status" value="1"/>
</dbReference>
<name>A0A544SV82_9BACI</name>
<dbReference type="InterPro" id="IPR000524">
    <property type="entry name" value="Tscrpt_reg_HTH_GntR"/>
</dbReference>
<dbReference type="Gene3D" id="1.20.120.530">
    <property type="entry name" value="GntR ligand-binding domain-like"/>
    <property type="match status" value="1"/>
</dbReference>
<keyword evidence="1" id="KW-0805">Transcription regulation</keyword>
<keyword evidence="6" id="KW-1185">Reference proteome</keyword>
<dbReference type="InterPro" id="IPR036390">
    <property type="entry name" value="WH_DNA-bd_sf"/>
</dbReference>
<evidence type="ECO:0000313" key="6">
    <source>
        <dbReference type="Proteomes" id="UP000317316"/>
    </source>
</evidence>
<accession>A0A544SV82</accession>
<dbReference type="Pfam" id="PF00392">
    <property type="entry name" value="GntR"/>
    <property type="match status" value="1"/>
</dbReference>
<dbReference type="RefSeq" id="WP_142540621.1">
    <property type="nucleotide sequence ID" value="NZ_BMIE01000011.1"/>
</dbReference>
<evidence type="ECO:0000256" key="2">
    <source>
        <dbReference type="ARBA" id="ARBA00023125"/>
    </source>
</evidence>
<dbReference type="SMART" id="SM00895">
    <property type="entry name" value="FCD"/>
    <property type="match status" value="1"/>
</dbReference>
<dbReference type="Pfam" id="PF07729">
    <property type="entry name" value="FCD"/>
    <property type="match status" value="1"/>
</dbReference>
<organism evidence="5 6">
    <name type="scientific">Psychrobacillus lasiicapitis</name>
    <dbReference type="NCBI Taxonomy" id="1636719"/>
    <lineage>
        <taxon>Bacteria</taxon>
        <taxon>Bacillati</taxon>
        <taxon>Bacillota</taxon>
        <taxon>Bacilli</taxon>
        <taxon>Bacillales</taxon>
        <taxon>Bacillaceae</taxon>
        <taxon>Psychrobacillus</taxon>
    </lineage>
</organism>
<sequence length="221" mass="26251">MNDSIKQKSLGELVANEIRKSIWNKELEFGQRLIENDLSEKYDVSRSTIRDALKILEFEELVISKPRKGTYISPFSNKDWREIIELRTMVEAYAFVKVIPKLESEQIKKLEMILEDMNINTINENWNNLFDLDMKFHSYVVNLSGNSRVIRIYESIQVQIRTFLVNLDKYYSNHQSFYEEQKELFETMLTKDPELIDKKIRIHIEYVEGELLADDQNAIND</sequence>
<dbReference type="Gene3D" id="1.10.10.10">
    <property type="entry name" value="Winged helix-like DNA-binding domain superfamily/Winged helix DNA-binding domain"/>
    <property type="match status" value="1"/>
</dbReference>
<dbReference type="PROSITE" id="PS50949">
    <property type="entry name" value="HTH_GNTR"/>
    <property type="match status" value="1"/>
</dbReference>
<dbReference type="AlphaFoldDB" id="A0A544SV82"/>
<dbReference type="PANTHER" id="PTHR43537:SF24">
    <property type="entry name" value="GLUCONATE OPERON TRANSCRIPTIONAL REPRESSOR"/>
    <property type="match status" value="1"/>
</dbReference>
<dbReference type="Proteomes" id="UP000317316">
    <property type="component" value="Unassembled WGS sequence"/>
</dbReference>
<dbReference type="EMBL" id="VDGH01000014">
    <property type="protein sequence ID" value="TQR09088.1"/>
    <property type="molecule type" value="Genomic_DNA"/>
</dbReference>
<keyword evidence="2" id="KW-0238">DNA-binding</keyword>
<evidence type="ECO:0000313" key="5">
    <source>
        <dbReference type="EMBL" id="TQR09088.1"/>
    </source>
</evidence>
<dbReference type="CDD" id="cd07377">
    <property type="entry name" value="WHTH_GntR"/>
    <property type="match status" value="1"/>
</dbReference>
<comment type="caution">
    <text evidence="5">The sequence shown here is derived from an EMBL/GenBank/DDBJ whole genome shotgun (WGS) entry which is preliminary data.</text>
</comment>
<protein>
    <submittedName>
        <fullName evidence="5">GntR family transcriptional regulator</fullName>
    </submittedName>
</protein>
<dbReference type="OrthoDB" id="9782299at2"/>
<dbReference type="GO" id="GO:0003677">
    <property type="term" value="F:DNA binding"/>
    <property type="evidence" value="ECO:0007669"/>
    <property type="project" value="UniProtKB-KW"/>
</dbReference>
<evidence type="ECO:0000259" key="4">
    <source>
        <dbReference type="PROSITE" id="PS50949"/>
    </source>
</evidence>
<dbReference type="InterPro" id="IPR036388">
    <property type="entry name" value="WH-like_DNA-bd_sf"/>
</dbReference>
<dbReference type="SUPFAM" id="SSF46785">
    <property type="entry name" value="Winged helix' DNA-binding domain"/>
    <property type="match status" value="1"/>
</dbReference>
<evidence type="ECO:0000256" key="1">
    <source>
        <dbReference type="ARBA" id="ARBA00023015"/>
    </source>
</evidence>
<dbReference type="InterPro" id="IPR008920">
    <property type="entry name" value="TF_FadR/GntR_C"/>
</dbReference>
<reference evidence="5 6" key="1">
    <citation type="submission" date="2019-05" db="EMBL/GenBank/DDBJ databases">
        <title>Psychrobacillus vulpis sp. nov., a new species isolated from feces of a red fox that inhabits in The Tablas de Daimiel Natural Park, Albacete, Spain.</title>
        <authorList>
            <person name="Rodriguez M."/>
            <person name="Reina J.C."/>
            <person name="Bejar V."/>
            <person name="Llamas I."/>
        </authorList>
    </citation>
    <scope>NUCLEOTIDE SEQUENCE [LARGE SCALE GENOMIC DNA]</scope>
    <source>
        <strain evidence="5 6">NEAU-3TGS17</strain>
    </source>
</reference>
<dbReference type="SMART" id="SM00345">
    <property type="entry name" value="HTH_GNTR"/>
    <property type="match status" value="1"/>
</dbReference>
<gene>
    <name evidence="5" type="ORF">FG382_20025</name>
</gene>
<proteinExistence type="predicted"/>
<evidence type="ECO:0000256" key="3">
    <source>
        <dbReference type="ARBA" id="ARBA00023163"/>
    </source>
</evidence>
<feature type="domain" description="HTH gntR-type" evidence="4">
    <location>
        <begin position="8"/>
        <end position="75"/>
    </location>
</feature>
<keyword evidence="3" id="KW-0804">Transcription</keyword>